<organism evidence="2 3">
    <name type="scientific">Gordonia terrae C-6</name>
    <dbReference type="NCBI Taxonomy" id="1316928"/>
    <lineage>
        <taxon>Bacteria</taxon>
        <taxon>Bacillati</taxon>
        <taxon>Actinomycetota</taxon>
        <taxon>Actinomycetes</taxon>
        <taxon>Mycobacteriales</taxon>
        <taxon>Gordoniaceae</taxon>
        <taxon>Gordonia</taxon>
    </lineage>
</organism>
<dbReference type="PROSITE" id="PS51257">
    <property type="entry name" value="PROKAR_LIPOPROTEIN"/>
    <property type="match status" value="1"/>
</dbReference>
<keyword evidence="1" id="KW-0732">Signal</keyword>
<dbReference type="AlphaFoldDB" id="R7YAF3"/>
<feature type="signal peptide" evidence="1">
    <location>
        <begin position="1"/>
        <end position="21"/>
    </location>
</feature>
<comment type="caution">
    <text evidence="2">The sequence shown here is derived from an EMBL/GenBank/DDBJ whole genome shotgun (WGS) entry which is preliminary data.</text>
</comment>
<sequence length="253" mass="26882">MRRVGLVMMLAAVLASTGCSTVDDGGLTRDRVVVDGENTVGVVDADVTTRGVVVYFHGLDEDESILEKDDPHRSLVRDLTDAGYAVVASRAGGNAFGNNASQLNYAELATWAADRYRVSDVFFLAESMGAIAAMNLLAKDPDLRPRGLAAIGPALNFDQAPADYRTSIADANPDPAAVDPMQLPVESLSGSNIRFYVSPSDTLVPTSANADAFRARFGGVADISIVECTGPHLDPSCLQGEDVVTWFNGLTRW</sequence>
<dbReference type="Gene3D" id="3.40.50.1820">
    <property type="entry name" value="alpha/beta hydrolase"/>
    <property type="match status" value="1"/>
</dbReference>
<evidence type="ECO:0000256" key="1">
    <source>
        <dbReference type="SAM" id="SignalP"/>
    </source>
</evidence>
<dbReference type="RefSeq" id="WP_010842433.1">
    <property type="nucleotide sequence ID" value="NZ_AQPW01000009.1"/>
</dbReference>
<name>R7YAF3_9ACTN</name>
<dbReference type="PATRIC" id="fig|1316928.3.peg.2009"/>
<accession>R7YAF3</accession>
<dbReference type="OrthoDB" id="4761849at2"/>
<protein>
    <recommendedName>
        <fullName evidence="4">Serine aminopeptidase S33 domain-containing protein</fullName>
    </recommendedName>
</protein>
<evidence type="ECO:0000313" key="3">
    <source>
        <dbReference type="Proteomes" id="UP000013569"/>
    </source>
</evidence>
<gene>
    <name evidence="2" type="ORF">GTC6_10049</name>
</gene>
<evidence type="ECO:0008006" key="4">
    <source>
        <dbReference type="Google" id="ProtNLM"/>
    </source>
</evidence>
<reference evidence="2 3" key="1">
    <citation type="journal article" date="2013" name="Genome Announc.">
        <title>Draft Genome Sequence of a Benzothiophene-Desulfurizing Bacterium, Gordona terrae Strain C-6.</title>
        <authorList>
            <person name="Wang W."/>
            <person name="Ma T."/>
            <person name="Ren Y."/>
            <person name="Li G."/>
        </authorList>
    </citation>
    <scope>NUCLEOTIDE SEQUENCE [LARGE SCALE GENOMIC DNA]</scope>
    <source>
        <strain evidence="2 3">C-6</strain>
    </source>
</reference>
<dbReference type="EMBL" id="AQPW01000009">
    <property type="protein sequence ID" value="EON32998.1"/>
    <property type="molecule type" value="Genomic_DNA"/>
</dbReference>
<feature type="chain" id="PRO_5039163185" description="Serine aminopeptidase S33 domain-containing protein" evidence="1">
    <location>
        <begin position="22"/>
        <end position="253"/>
    </location>
</feature>
<proteinExistence type="predicted"/>
<dbReference type="SUPFAM" id="SSF53474">
    <property type="entry name" value="alpha/beta-Hydrolases"/>
    <property type="match status" value="1"/>
</dbReference>
<dbReference type="Proteomes" id="UP000013569">
    <property type="component" value="Unassembled WGS sequence"/>
</dbReference>
<evidence type="ECO:0000313" key="2">
    <source>
        <dbReference type="EMBL" id="EON32998.1"/>
    </source>
</evidence>
<dbReference type="InterPro" id="IPR029058">
    <property type="entry name" value="AB_hydrolase_fold"/>
</dbReference>